<organism evidence="2">
    <name type="scientific">Picea glauca</name>
    <name type="common">White spruce</name>
    <name type="synonym">Pinus glauca</name>
    <dbReference type="NCBI Taxonomy" id="3330"/>
    <lineage>
        <taxon>Eukaryota</taxon>
        <taxon>Viridiplantae</taxon>
        <taxon>Streptophyta</taxon>
        <taxon>Embryophyta</taxon>
        <taxon>Tracheophyta</taxon>
        <taxon>Spermatophyta</taxon>
        <taxon>Pinopsida</taxon>
        <taxon>Pinidae</taxon>
        <taxon>Conifers I</taxon>
        <taxon>Pinales</taxon>
        <taxon>Pinaceae</taxon>
        <taxon>Picea</taxon>
    </lineage>
</organism>
<evidence type="ECO:0000259" key="1">
    <source>
        <dbReference type="Pfam" id="PF24626"/>
    </source>
</evidence>
<geneLocation type="mitochondrion" evidence="2"/>
<dbReference type="AlphaFoldDB" id="A0A117NHH4"/>
<evidence type="ECO:0000313" key="2">
    <source>
        <dbReference type="EMBL" id="KUM48305.1"/>
    </source>
</evidence>
<gene>
    <name evidence="2" type="ORF">ABT39_MTgene5305</name>
</gene>
<comment type="caution">
    <text evidence="2">The sequence shown here is derived from an EMBL/GenBank/DDBJ whole genome shotgun (WGS) entry which is preliminary data.</text>
</comment>
<reference evidence="2" key="1">
    <citation type="journal article" date="2015" name="Genome Biol. Evol.">
        <title>Organellar Genomes of White Spruce (Picea glauca): Assembly and Annotation.</title>
        <authorList>
            <person name="Jackman S.D."/>
            <person name="Warren R.L."/>
            <person name="Gibb E.A."/>
            <person name="Vandervalk B.P."/>
            <person name="Mohamadi H."/>
            <person name="Chu J."/>
            <person name="Raymond A."/>
            <person name="Pleasance S."/>
            <person name="Coope R."/>
            <person name="Wildung M.R."/>
            <person name="Ritland C.E."/>
            <person name="Bousquet J."/>
            <person name="Jones S.J."/>
            <person name="Bohlmann J."/>
            <person name="Birol I."/>
        </authorList>
    </citation>
    <scope>NUCLEOTIDE SEQUENCE [LARGE SCALE GENOMIC DNA]</scope>
    <source>
        <tissue evidence="2">Flushing bud</tissue>
    </source>
</reference>
<sequence length="161" mass="18767">MVWLHLCEKQIQGRGKKLKPIRYGPFEIVQHVGENALKLELPPYMSIYSVINAENLKLFEPSMFDKGKEELPMLPEIEDLVPDVHTDLEQDVVLQRKLRETRRDRQELLRIGLKGKWYLLEEVKDKFPLLIQNLETPKKGMKSLIHPMGEGGLIRNWGGNK</sequence>
<protein>
    <recommendedName>
        <fullName evidence="1">Tf2-1-like SH3-like domain-containing protein</fullName>
    </recommendedName>
</protein>
<dbReference type="EMBL" id="LKAM01000006">
    <property type="protein sequence ID" value="KUM48305.1"/>
    <property type="molecule type" value="Genomic_DNA"/>
</dbReference>
<dbReference type="Pfam" id="PF24626">
    <property type="entry name" value="SH3_Tf2-1"/>
    <property type="match status" value="1"/>
</dbReference>
<proteinExistence type="predicted"/>
<keyword evidence="2" id="KW-0496">Mitochondrion</keyword>
<feature type="domain" description="Tf2-1-like SH3-like" evidence="1">
    <location>
        <begin position="1"/>
        <end position="58"/>
    </location>
</feature>
<dbReference type="InterPro" id="IPR056924">
    <property type="entry name" value="SH3_Tf2-1"/>
</dbReference>
<accession>A0A117NHH4</accession>
<name>A0A117NHH4_PICGL</name>